<dbReference type="PANTHER" id="PTHR44329:SF84">
    <property type="entry name" value="PROTEIN KINASE LIKE PROTEIN"/>
    <property type="match status" value="1"/>
</dbReference>
<evidence type="ECO:0000256" key="1">
    <source>
        <dbReference type="SAM" id="MobiDB-lite"/>
    </source>
</evidence>
<dbReference type="EMBL" id="JACGCM010000773">
    <property type="protein sequence ID" value="KAF6166867.1"/>
    <property type="molecule type" value="Genomic_DNA"/>
</dbReference>
<comment type="caution">
    <text evidence="3">The sequence shown here is derived from an EMBL/GenBank/DDBJ whole genome shotgun (WGS) entry which is preliminary data.</text>
</comment>
<reference evidence="3 4" key="1">
    <citation type="journal article" date="2020" name="IScience">
        <title>Genome Sequencing of the Endangered Kingdonia uniflora (Circaeasteraceae, Ranunculales) Reveals Potential Mechanisms of Evolutionary Specialization.</title>
        <authorList>
            <person name="Sun Y."/>
            <person name="Deng T."/>
            <person name="Zhang A."/>
            <person name="Moore M.J."/>
            <person name="Landis J.B."/>
            <person name="Lin N."/>
            <person name="Zhang H."/>
            <person name="Zhang X."/>
            <person name="Huang J."/>
            <person name="Zhang X."/>
            <person name="Sun H."/>
            <person name="Wang H."/>
        </authorList>
    </citation>
    <scope>NUCLEOTIDE SEQUENCE [LARGE SCALE GENOMIC DNA]</scope>
    <source>
        <strain evidence="3">TB1705</strain>
        <tissue evidence="3">Leaf</tissue>
    </source>
</reference>
<feature type="region of interest" description="Disordered" evidence="1">
    <location>
        <begin position="459"/>
        <end position="491"/>
    </location>
</feature>
<evidence type="ECO:0000313" key="4">
    <source>
        <dbReference type="Proteomes" id="UP000541444"/>
    </source>
</evidence>
<evidence type="ECO:0000259" key="2">
    <source>
        <dbReference type="PROSITE" id="PS50011"/>
    </source>
</evidence>
<dbReference type="SUPFAM" id="SSF56112">
    <property type="entry name" value="Protein kinase-like (PK-like)"/>
    <property type="match status" value="1"/>
</dbReference>
<name>A0A7J7NI74_9MAGN</name>
<proteinExistence type="predicted"/>
<dbReference type="InterPro" id="IPR011009">
    <property type="entry name" value="Kinase-like_dom_sf"/>
</dbReference>
<dbReference type="Gene3D" id="1.10.510.10">
    <property type="entry name" value="Transferase(Phosphotransferase) domain 1"/>
    <property type="match status" value="1"/>
</dbReference>
<dbReference type="InterPro" id="IPR008271">
    <property type="entry name" value="Ser/Thr_kinase_AS"/>
</dbReference>
<accession>A0A7J7NI74</accession>
<dbReference type="Pfam" id="PF00069">
    <property type="entry name" value="Pkinase"/>
    <property type="match status" value="1"/>
</dbReference>
<dbReference type="GO" id="GO:0005524">
    <property type="term" value="F:ATP binding"/>
    <property type="evidence" value="ECO:0007669"/>
    <property type="project" value="InterPro"/>
</dbReference>
<protein>
    <recommendedName>
        <fullName evidence="2">Protein kinase domain-containing protein</fullName>
    </recommendedName>
</protein>
<feature type="compositionally biased region" description="Basic and acidic residues" evidence="1">
    <location>
        <begin position="342"/>
        <end position="351"/>
    </location>
</feature>
<sequence length="565" mass="64542">MVITTKLLPGMSLWKYMANIRLKQLDMAMTIRLAVDIACAMEYLHANGIIHRDLKPDNLFITENQESIKLADFGLAREETIAKLLTAETGKYRWMAPESCWVEDPNLCPSFGEIITLLNTFLSAHSPHKLSLADVGKKPAPCSSIIVESSAVRIAEVREWIFRLFGYDAEFPVRERQLEGLDVRGRELEYARYFYQSKRVTGTESRRWLYSSVVREGHGAAANFYSNTEVLWGEELSRQWWGIFLCERNSASLLRSELIGRAWNDSVIWVNGNCLQRNDEEPLDLLFRTVKQSPKSQVGRKDSLLDEVAEKEVDLEFVLEGLGLSRKKRVGSKSKKVQKSQSTRERRRIEPSGKLGKKVTEGQSAAEDDLKEVEERTRLVALHKKEDMSNMVAHFVRGKWLGVEEEKYEQKKVKIELEKKGYPEDEVDTIKYSSLLAASYPKQILEYYFEAYSKISKSSQIHKQTSQRSPEDEALSTNKPREQTPHRSRSTLTISIRGRSMTGQVASSLDKTVQLLVLITTVTGPTTTTVPKYKDRLNNCYRDNSNISGAHTYARISGWYPCNKT</sequence>
<dbReference type="PROSITE" id="PS50011">
    <property type="entry name" value="PROTEIN_KINASE_DOM"/>
    <property type="match status" value="1"/>
</dbReference>
<dbReference type="GO" id="GO:0004674">
    <property type="term" value="F:protein serine/threonine kinase activity"/>
    <property type="evidence" value="ECO:0007669"/>
    <property type="project" value="TreeGrafter"/>
</dbReference>
<dbReference type="InterPro" id="IPR000719">
    <property type="entry name" value="Prot_kinase_dom"/>
</dbReference>
<feature type="domain" description="Protein kinase" evidence="2">
    <location>
        <begin position="1"/>
        <end position="318"/>
    </location>
</feature>
<keyword evidence="4" id="KW-1185">Reference proteome</keyword>
<dbReference type="AlphaFoldDB" id="A0A7J7NI74"/>
<dbReference type="PROSITE" id="PS00108">
    <property type="entry name" value="PROTEIN_KINASE_ST"/>
    <property type="match status" value="1"/>
</dbReference>
<dbReference type="InterPro" id="IPR051681">
    <property type="entry name" value="Ser/Thr_Kinases-Pseudokinases"/>
</dbReference>
<dbReference type="SMART" id="SM00220">
    <property type="entry name" value="S_TKc"/>
    <property type="match status" value="1"/>
</dbReference>
<gene>
    <name evidence="3" type="ORF">GIB67_026646</name>
</gene>
<organism evidence="3 4">
    <name type="scientific">Kingdonia uniflora</name>
    <dbReference type="NCBI Taxonomy" id="39325"/>
    <lineage>
        <taxon>Eukaryota</taxon>
        <taxon>Viridiplantae</taxon>
        <taxon>Streptophyta</taxon>
        <taxon>Embryophyta</taxon>
        <taxon>Tracheophyta</taxon>
        <taxon>Spermatophyta</taxon>
        <taxon>Magnoliopsida</taxon>
        <taxon>Ranunculales</taxon>
        <taxon>Circaeasteraceae</taxon>
        <taxon>Kingdonia</taxon>
    </lineage>
</organism>
<dbReference type="OrthoDB" id="4062651at2759"/>
<dbReference type="PANTHER" id="PTHR44329">
    <property type="entry name" value="SERINE/THREONINE-PROTEIN KINASE TNNI3K-RELATED"/>
    <property type="match status" value="1"/>
</dbReference>
<feature type="region of interest" description="Disordered" evidence="1">
    <location>
        <begin position="330"/>
        <end position="368"/>
    </location>
</feature>
<dbReference type="Proteomes" id="UP000541444">
    <property type="component" value="Unassembled WGS sequence"/>
</dbReference>
<evidence type="ECO:0000313" key="3">
    <source>
        <dbReference type="EMBL" id="KAF6166867.1"/>
    </source>
</evidence>